<dbReference type="Gene3D" id="2.60.120.260">
    <property type="entry name" value="Galactose-binding domain-like"/>
    <property type="match status" value="1"/>
</dbReference>
<dbReference type="GO" id="GO:0006508">
    <property type="term" value="P:proteolysis"/>
    <property type="evidence" value="ECO:0007669"/>
    <property type="project" value="UniProtKB-KW"/>
</dbReference>
<evidence type="ECO:0000313" key="13">
    <source>
        <dbReference type="EMBL" id="MRG95576.1"/>
    </source>
</evidence>
<keyword evidence="5" id="KW-0645">Protease</keyword>
<keyword evidence="8" id="KW-0862">Zinc</keyword>
<evidence type="ECO:0000256" key="3">
    <source>
        <dbReference type="ARBA" id="ARBA00006006"/>
    </source>
</evidence>
<reference evidence="13 14" key="1">
    <citation type="submission" date="2019-10" db="EMBL/GenBank/DDBJ databases">
        <title>A soil myxobacterium in the family Polyangiaceae.</title>
        <authorList>
            <person name="Li Y."/>
            <person name="Wang J."/>
        </authorList>
    </citation>
    <scope>NUCLEOTIDE SEQUENCE [LARGE SCALE GENOMIC DNA]</scope>
    <source>
        <strain evidence="13 14">DSM 14734</strain>
    </source>
</reference>
<name>A0A6N7PXJ4_9BACT</name>
<dbReference type="Pfam" id="PF22352">
    <property type="entry name" value="K319L-like_PKD"/>
    <property type="match status" value="1"/>
</dbReference>
<dbReference type="Pfam" id="PF02225">
    <property type="entry name" value="PA"/>
    <property type="match status" value="1"/>
</dbReference>
<evidence type="ECO:0000256" key="10">
    <source>
        <dbReference type="ARBA" id="ARBA00023145"/>
    </source>
</evidence>
<comment type="similarity">
    <text evidence="3">Belongs to the peptidase M36 family.</text>
</comment>
<feature type="signal peptide" evidence="11">
    <location>
        <begin position="1"/>
        <end position="22"/>
    </location>
</feature>
<accession>A0A6N7PXJ4</accession>
<keyword evidence="9" id="KW-0482">Metalloprotease</keyword>
<dbReference type="InterPro" id="IPR013783">
    <property type="entry name" value="Ig-like_fold"/>
</dbReference>
<evidence type="ECO:0000259" key="12">
    <source>
        <dbReference type="Pfam" id="PF02225"/>
    </source>
</evidence>
<dbReference type="Gene3D" id="3.10.170.10">
    <property type="match status" value="1"/>
</dbReference>
<gene>
    <name evidence="13" type="ORF">GF068_27205</name>
</gene>
<keyword evidence="6" id="KW-0479">Metal-binding</keyword>
<evidence type="ECO:0000313" key="14">
    <source>
        <dbReference type="Proteomes" id="UP000440224"/>
    </source>
</evidence>
<dbReference type="SUPFAM" id="SSF55486">
    <property type="entry name" value="Metalloproteases ('zincins'), catalytic domain"/>
    <property type="match status" value="1"/>
</dbReference>
<dbReference type="Proteomes" id="UP000440224">
    <property type="component" value="Unassembled WGS sequence"/>
</dbReference>
<dbReference type="CDD" id="cd04818">
    <property type="entry name" value="PA_subtilisin_1"/>
    <property type="match status" value="1"/>
</dbReference>
<dbReference type="Gene3D" id="3.50.30.30">
    <property type="match status" value="1"/>
</dbReference>
<comment type="subcellular location">
    <subcellularLocation>
        <location evidence="2">Secreted</location>
    </subcellularLocation>
</comment>
<feature type="chain" id="PRO_5026800882" evidence="11">
    <location>
        <begin position="23"/>
        <end position="1329"/>
    </location>
</feature>
<keyword evidence="10" id="KW-0865">Zymogen</keyword>
<dbReference type="GO" id="GO:0005615">
    <property type="term" value="C:extracellular space"/>
    <property type="evidence" value="ECO:0007669"/>
    <property type="project" value="InterPro"/>
</dbReference>
<dbReference type="InterPro" id="IPR003137">
    <property type="entry name" value="PA_domain"/>
</dbReference>
<comment type="caution">
    <text evidence="13">The sequence shown here is derived from an EMBL/GenBank/DDBJ whole genome shotgun (WGS) entry which is preliminary data.</text>
</comment>
<dbReference type="Gene3D" id="2.60.40.10">
    <property type="entry name" value="Immunoglobulins"/>
    <property type="match status" value="1"/>
</dbReference>
<dbReference type="SUPFAM" id="SSF52025">
    <property type="entry name" value="PA domain"/>
    <property type="match status" value="1"/>
</dbReference>
<evidence type="ECO:0000256" key="7">
    <source>
        <dbReference type="ARBA" id="ARBA00022801"/>
    </source>
</evidence>
<dbReference type="RefSeq" id="WP_153822392.1">
    <property type="nucleotide sequence ID" value="NZ_WJIE01000008.1"/>
</dbReference>
<dbReference type="PANTHER" id="PTHR33478:SF1">
    <property type="entry name" value="EXTRACELLULAR METALLOPROTEINASE MEP"/>
    <property type="match status" value="1"/>
</dbReference>
<keyword evidence="11" id="KW-0732">Signal</keyword>
<dbReference type="OrthoDB" id="5377264at2"/>
<dbReference type="PANTHER" id="PTHR33478">
    <property type="entry name" value="EXTRACELLULAR METALLOPROTEINASE MEP"/>
    <property type="match status" value="1"/>
</dbReference>
<evidence type="ECO:0000256" key="11">
    <source>
        <dbReference type="SAM" id="SignalP"/>
    </source>
</evidence>
<comment type="cofactor">
    <cofactor evidence="1">
        <name>Zn(2+)</name>
        <dbReference type="ChEBI" id="CHEBI:29105"/>
    </cofactor>
</comment>
<organism evidence="13 14">
    <name type="scientific">Polyangium spumosum</name>
    <dbReference type="NCBI Taxonomy" id="889282"/>
    <lineage>
        <taxon>Bacteria</taxon>
        <taxon>Pseudomonadati</taxon>
        <taxon>Myxococcota</taxon>
        <taxon>Polyangia</taxon>
        <taxon>Polyangiales</taxon>
        <taxon>Polyangiaceae</taxon>
        <taxon>Polyangium</taxon>
    </lineage>
</organism>
<dbReference type="EMBL" id="WJIE01000008">
    <property type="protein sequence ID" value="MRG95576.1"/>
    <property type="molecule type" value="Genomic_DNA"/>
</dbReference>
<keyword evidence="14" id="KW-1185">Reference proteome</keyword>
<dbReference type="GO" id="GO:0004222">
    <property type="term" value="F:metalloendopeptidase activity"/>
    <property type="evidence" value="ECO:0007669"/>
    <property type="project" value="InterPro"/>
</dbReference>
<sequence length="1329" mass="139432">MKRSVRCLTMLTALVGASFAHAKELPNFDASYRAQPIPAGASRVVSPVGIHVTSVQPRTGAPAFFWASRDQGGTKALVASTKPDIAARKALVNVAPMLRLPEAAIQATVVREIHHRDEGGVVVRLAQEIDGIEVHRGGANVLLDRSHRLVAASNHLHPSGFAGNKRVSRTFVVTPQGALASAFRDFHGADLPVANLVPRGEKGRYQTFDLLPTEGHELGGPARVKKVYFPLPDRLVPAYYLEIRPREVGQKESGLYGYVIAADDGRVLYRQNLSHDAAFNYRVWADSTGDKRPLDGPQADFTPHPTGVPDGTAPPFIAPSLVSMDGFNKNPQGTFDPWLPSGATSTSGNNVDAYADHNTPDGFGSGDVRPLVTSPGVFDRTYDVNAAPTSSQNQIMAAATQLFYVNNWLHDYWYDSGFNEAAGNAQKSNFGRGGEEGDPLLAEAQDSAFNSQARNNANMQTPADGDSPIMQMYLWSGAATRSLTTNPGGKAYGTEVAEFGPQTFNQMGALSLVDDQSTATTNETPGTFGDGCQAIQNNVSGKIVVIDRGSCTFKQKAVNAQAAGAIGMILANNQNEASPPYMPNGQPNGNVSIPVMSVTLASGTAIKQAMVGGDLTATMVRSAAGVERDGTIDNHIVAHEWGHYLHNRLAYCGAQQCAGMGEGWGDFVALHMSLREGDDLDGVFGMSVYATATLGDSGYYGIRRVPYSTDMTKNGLSFRHIMDGVALPDHPMATIPAPNSEVHNAGEIWATMMFEATIALLKRSQEAGSPYDFEGGRRRMADYVVTALKMVPPDATFLEQRDALLAAAAAVDVKDMEAIAQAFAKRGAGSCAVSPPRDSQDNAGVVESFEVKATVSDLAGDLDDAIQSCDSDGRLDAQEQGRVTIEVKNTGVAPLTDAVATVAAQQAGISFPNGASVQLPTIPPFGSAKATIDVALDGSIAGIGSVSLDIGVTSAQTCNAKTTLVQVPYINYDNVPTSATIETAESDIETWTKSGDGADKVWSRIQNGPPNHVFHGVDSGSISDTSLESPPIVAGPGPLTITVKHRHEFEVGPAPQGGGQVNYDGAVIEISTDGGQSWQDASQFGNVPYNGTITDISDNPLGNRQGIVNRNGAWPGFSTMNLNFGSALVGQTFKLRFRIGTDPAAGAYGWEIDDVDVQGAVNKPFASIVEDSTNCVGLPVANAGEDLVVSSGDQVELDGSGSSDPDGDALTYKWTQTAGLEVALMTGDGPKPTFVAPTVDVDATLTFQLTVSDGKGMASDLVNVVVKPGAGNGGAGVGGNGGGGPVLNDDAGCSCSVVGDEQKSPVLPAAAALGLLGAVAARLRRRTRK</sequence>
<feature type="domain" description="PA" evidence="12">
    <location>
        <begin position="530"/>
        <end position="606"/>
    </location>
</feature>
<evidence type="ECO:0000256" key="4">
    <source>
        <dbReference type="ARBA" id="ARBA00022525"/>
    </source>
</evidence>
<dbReference type="InterPro" id="IPR050371">
    <property type="entry name" value="Fungal_virulence_M36"/>
</dbReference>
<evidence type="ECO:0000256" key="9">
    <source>
        <dbReference type="ARBA" id="ARBA00023049"/>
    </source>
</evidence>
<keyword evidence="7" id="KW-0378">Hydrolase</keyword>
<keyword evidence="4" id="KW-0964">Secreted</keyword>
<dbReference type="Pfam" id="PF02128">
    <property type="entry name" value="Peptidase_M36"/>
    <property type="match status" value="1"/>
</dbReference>
<evidence type="ECO:0000256" key="8">
    <source>
        <dbReference type="ARBA" id="ARBA00022833"/>
    </source>
</evidence>
<evidence type="ECO:0000256" key="5">
    <source>
        <dbReference type="ARBA" id="ARBA00022670"/>
    </source>
</evidence>
<proteinExistence type="inferred from homology"/>
<dbReference type="InterPro" id="IPR046450">
    <property type="entry name" value="PA_dom_sf"/>
</dbReference>
<dbReference type="InterPro" id="IPR001842">
    <property type="entry name" value="Peptidase_M36"/>
</dbReference>
<dbReference type="Gene3D" id="1.10.390.10">
    <property type="entry name" value="Neutral Protease Domain 2"/>
    <property type="match status" value="1"/>
</dbReference>
<evidence type="ECO:0000256" key="2">
    <source>
        <dbReference type="ARBA" id="ARBA00004613"/>
    </source>
</evidence>
<dbReference type="GO" id="GO:0008270">
    <property type="term" value="F:zinc ion binding"/>
    <property type="evidence" value="ECO:0007669"/>
    <property type="project" value="InterPro"/>
</dbReference>
<protein>
    <submittedName>
        <fullName evidence="13">Peptidase</fullName>
    </submittedName>
</protein>
<evidence type="ECO:0000256" key="6">
    <source>
        <dbReference type="ARBA" id="ARBA00022723"/>
    </source>
</evidence>
<evidence type="ECO:0000256" key="1">
    <source>
        <dbReference type="ARBA" id="ARBA00001947"/>
    </source>
</evidence>
<dbReference type="InterPro" id="IPR027268">
    <property type="entry name" value="Peptidase_M4/M1_CTD_sf"/>
</dbReference>